<evidence type="ECO:0000313" key="3">
    <source>
        <dbReference type="Proteomes" id="UP000186868"/>
    </source>
</evidence>
<dbReference type="InterPro" id="IPR029044">
    <property type="entry name" value="Nucleotide-diphossugar_trans"/>
</dbReference>
<dbReference type="Gene3D" id="3.90.550.10">
    <property type="entry name" value="Spore Coat Polysaccharide Biosynthesis Protein SpsA, Chain A"/>
    <property type="match status" value="1"/>
</dbReference>
<keyword evidence="3" id="KW-1185">Reference proteome</keyword>
<protein>
    <recommendedName>
        <fullName evidence="1">Glycosyltransferase 2-like domain-containing protein</fullName>
    </recommendedName>
</protein>
<evidence type="ECO:0000259" key="1">
    <source>
        <dbReference type="Pfam" id="PF00535"/>
    </source>
</evidence>
<gene>
    <name evidence="2" type="ORF">NIES593_09390</name>
</gene>
<dbReference type="Proteomes" id="UP000186868">
    <property type="component" value="Unassembled WGS sequence"/>
</dbReference>
<evidence type="ECO:0000313" key="2">
    <source>
        <dbReference type="EMBL" id="OKH23854.1"/>
    </source>
</evidence>
<reference evidence="2 3" key="1">
    <citation type="submission" date="2016-11" db="EMBL/GenBank/DDBJ databases">
        <title>Draft Genome Sequences of Nine Cyanobacterial Strains from Diverse Habitats.</title>
        <authorList>
            <person name="Zhu T."/>
            <person name="Hou S."/>
            <person name="Lu X."/>
            <person name="Hess W.R."/>
        </authorList>
    </citation>
    <scope>NUCLEOTIDE SEQUENCE [LARGE SCALE GENOMIC DNA]</scope>
    <source>
        <strain evidence="2 3">NIES-593</strain>
    </source>
</reference>
<dbReference type="AlphaFoldDB" id="A0A1U7HJX3"/>
<organism evidence="2 3">
    <name type="scientific">Hydrococcus rivularis NIES-593</name>
    <dbReference type="NCBI Taxonomy" id="1921803"/>
    <lineage>
        <taxon>Bacteria</taxon>
        <taxon>Bacillati</taxon>
        <taxon>Cyanobacteriota</taxon>
        <taxon>Cyanophyceae</taxon>
        <taxon>Pleurocapsales</taxon>
        <taxon>Hydrococcaceae</taxon>
        <taxon>Hydrococcus</taxon>
    </lineage>
</organism>
<dbReference type="SUPFAM" id="SSF53448">
    <property type="entry name" value="Nucleotide-diphospho-sugar transferases"/>
    <property type="match status" value="1"/>
</dbReference>
<comment type="caution">
    <text evidence="2">The sequence shown here is derived from an EMBL/GenBank/DDBJ whole genome shotgun (WGS) entry which is preliminary data.</text>
</comment>
<feature type="domain" description="Glycosyltransferase 2-like" evidence="1">
    <location>
        <begin position="15"/>
        <end position="137"/>
    </location>
</feature>
<proteinExistence type="predicted"/>
<sequence length="278" mass="31668">MSENIAKVVMTVNLTIGIITCGRPDRISKCLNSISKYTDLAHSILVVDSKITSENLGLYQGFPNLTSITFDSPISPAAARAIVAQNISTPYVLFLDDDIQIVQGTVSKMVEYLDKNLEVDIVGGAWLERGKYRELGQFFNFGTIGDRPIIYKSFLSLNEAINLNLSSVRVDGVQATFLARKKIFDRVQFDPRYGFYFELFDFFLQCKQQNIYLKALPDVIFEHNPTTYRIPTLRQTSDSKSDRQKFIDKWGIYPIGSLGGRLVKLSEPKKFRLFHFFK</sequence>
<dbReference type="STRING" id="1921803.NIES593_09390"/>
<name>A0A1U7HJX3_9CYAN</name>
<dbReference type="EMBL" id="MRCB01000008">
    <property type="protein sequence ID" value="OKH23854.1"/>
    <property type="molecule type" value="Genomic_DNA"/>
</dbReference>
<accession>A0A1U7HJX3</accession>
<dbReference type="Pfam" id="PF00535">
    <property type="entry name" value="Glycos_transf_2"/>
    <property type="match status" value="1"/>
</dbReference>
<dbReference type="InterPro" id="IPR001173">
    <property type="entry name" value="Glyco_trans_2-like"/>
</dbReference>